<evidence type="ECO:0000313" key="2">
    <source>
        <dbReference type="Proteomes" id="UP000241848"/>
    </source>
</evidence>
<name>A0A2T2WMC8_9FIRM</name>
<evidence type="ECO:0000313" key="1">
    <source>
        <dbReference type="EMBL" id="PSR23391.1"/>
    </source>
</evidence>
<accession>A0A2T2WMC8</accession>
<protein>
    <submittedName>
        <fullName evidence="1">Uncharacterized protein</fullName>
    </submittedName>
</protein>
<gene>
    <name evidence="1" type="ORF">C7B45_03510</name>
</gene>
<sequence length="151" mass="16354">MLSKAPQPGVIVIPQHLPAIRQLPARVVDQPLRLTVIGYKRVDCAPEVLRRVFVVIAVASIVENVFAEGLRRLAAGKVGAAPEFAAQIVRVIFHLQQEPSKVVAKGRPIKRIIAEVADDAEEPVGVRVHNRPALVLHGRQSIPPTCHGLCG</sequence>
<dbReference type="AlphaFoldDB" id="A0A2T2WMC8"/>
<organism evidence="1 2">
    <name type="scientific">Sulfobacillus acidophilus</name>
    <dbReference type="NCBI Taxonomy" id="53633"/>
    <lineage>
        <taxon>Bacteria</taxon>
        <taxon>Bacillati</taxon>
        <taxon>Bacillota</taxon>
        <taxon>Clostridia</taxon>
        <taxon>Eubacteriales</taxon>
        <taxon>Clostridiales Family XVII. Incertae Sedis</taxon>
        <taxon>Sulfobacillus</taxon>
    </lineage>
</organism>
<dbReference type="Proteomes" id="UP000241848">
    <property type="component" value="Unassembled WGS sequence"/>
</dbReference>
<comment type="caution">
    <text evidence="1">The sequence shown here is derived from an EMBL/GenBank/DDBJ whole genome shotgun (WGS) entry which is preliminary data.</text>
</comment>
<reference evidence="1 2" key="1">
    <citation type="journal article" date="2014" name="BMC Genomics">
        <title>Comparison of environmental and isolate Sulfobacillus genomes reveals diverse carbon, sulfur, nitrogen, and hydrogen metabolisms.</title>
        <authorList>
            <person name="Justice N.B."/>
            <person name="Norman A."/>
            <person name="Brown C.T."/>
            <person name="Singh A."/>
            <person name="Thomas B.C."/>
            <person name="Banfield J.F."/>
        </authorList>
    </citation>
    <scope>NUCLEOTIDE SEQUENCE [LARGE SCALE GENOMIC DNA]</scope>
    <source>
        <strain evidence="1">AMDSBA3</strain>
    </source>
</reference>
<dbReference type="EMBL" id="PXYV01000006">
    <property type="protein sequence ID" value="PSR23391.1"/>
    <property type="molecule type" value="Genomic_DNA"/>
</dbReference>
<proteinExistence type="predicted"/>